<reference evidence="2" key="1">
    <citation type="journal article" date="2006" name="PLoS Biol.">
        <title>Macronuclear genome sequence of the ciliate Tetrahymena thermophila, a model eukaryote.</title>
        <authorList>
            <person name="Eisen J.A."/>
            <person name="Coyne R.S."/>
            <person name="Wu M."/>
            <person name="Wu D."/>
            <person name="Thiagarajan M."/>
            <person name="Wortman J.R."/>
            <person name="Badger J.H."/>
            <person name="Ren Q."/>
            <person name="Amedeo P."/>
            <person name="Jones K.M."/>
            <person name="Tallon L.J."/>
            <person name="Delcher A.L."/>
            <person name="Salzberg S.L."/>
            <person name="Silva J.C."/>
            <person name="Haas B.J."/>
            <person name="Majoros W.H."/>
            <person name="Farzad M."/>
            <person name="Carlton J.M."/>
            <person name="Smith R.K. Jr."/>
            <person name="Garg J."/>
            <person name="Pearlman R.E."/>
            <person name="Karrer K.M."/>
            <person name="Sun L."/>
            <person name="Manning G."/>
            <person name="Elde N.C."/>
            <person name="Turkewitz A.P."/>
            <person name="Asai D.J."/>
            <person name="Wilkes D.E."/>
            <person name="Wang Y."/>
            <person name="Cai H."/>
            <person name="Collins K."/>
            <person name="Stewart B.A."/>
            <person name="Lee S.R."/>
            <person name="Wilamowska K."/>
            <person name="Weinberg Z."/>
            <person name="Ruzzo W.L."/>
            <person name="Wloga D."/>
            <person name="Gaertig J."/>
            <person name="Frankel J."/>
            <person name="Tsao C.-C."/>
            <person name="Gorovsky M.A."/>
            <person name="Keeling P.J."/>
            <person name="Waller R.F."/>
            <person name="Patron N.J."/>
            <person name="Cherry J.M."/>
            <person name="Stover N.A."/>
            <person name="Krieger C.J."/>
            <person name="del Toro C."/>
            <person name="Ryder H.F."/>
            <person name="Williamson S.C."/>
            <person name="Barbeau R.A."/>
            <person name="Hamilton E.P."/>
            <person name="Orias E."/>
        </authorList>
    </citation>
    <scope>NUCLEOTIDE SEQUENCE [LARGE SCALE GENOMIC DNA]</scope>
    <source>
        <strain evidence="2">SB210</strain>
    </source>
</reference>
<accession>W7XJP3</accession>
<gene>
    <name evidence="1" type="ORF">TTHERM_000575489</name>
</gene>
<evidence type="ECO:0000313" key="2">
    <source>
        <dbReference type="Proteomes" id="UP000009168"/>
    </source>
</evidence>
<dbReference type="Proteomes" id="UP000009168">
    <property type="component" value="Unassembled WGS sequence"/>
</dbReference>
<evidence type="ECO:0008006" key="3">
    <source>
        <dbReference type="Google" id="ProtNLM"/>
    </source>
</evidence>
<dbReference type="GeneID" id="24439648"/>
<dbReference type="KEGG" id="tet:TTHERM_000575489"/>
<dbReference type="Gene3D" id="3.80.10.10">
    <property type="entry name" value="Ribonuclease Inhibitor"/>
    <property type="match status" value="2"/>
</dbReference>
<dbReference type="SUPFAM" id="SSF52047">
    <property type="entry name" value="RNI-like"/>
    <property type="match status" value="1"/>
</dbReference>
<sequence>MIVLNQPQQILIRDQDNNVKGIKIILNNLMLDENQIIENFIKISNYKKLDQLIIKLSNNLAKQKSAQFIFQFISQISNLSYLELDLYQNKLDINTGVSFPTNELCKWTNLTTLILDLGTNKIGSSGIKTICQELLSLQNLINLSLNVCKNEIQNNGSADLGSAISSMTKIENLHLNIGDNQIDNQGITVLLNSIQSCQTIKKLQLEAIENKIDGIGAINIGISVSSLSNLNRLILNLNNNRIDTVGFNTMLQKISTSVSIQQIILLLLQNQASYMDNCGQTLRNFKQLNYAYIQLNKIGHQRQNFKIQHIKKCKKLIDFSLL</sequence>
<name>W7XJP3_TETTS</name>
<dbReference type="InterPro" id="IPR032675">
    <property type="entry name" value="LRR_dom_sf"/>
</dbReference>
<keyword evidence="2" id="KW-1185">Reference proteome</keyword>
<evidence type="ECO:0000313" key="1">
    <source>
        <dbReference type="EMBL" id="EWS75746.1"/>
    </source>
</evidence>
<organism evidence="1 2">
    <name type="scientific">Tetrahymena thermophila (strain SB210)</name>
    <dbReference type="NCBI Taxonomy" id="312017"/>
    <lineage>
        <taxon>Eukaryota</taxon>
        <taxon>Sar</taxon>
        <taxon>Alveolata</taxon>
        <taxon>Ciliophora</taxon>
        <taxon>Intramacronucleata</taxon>
        <taxon>Oligohymenophorea</taxon>
        <taxon>Hymenostomatida</taxon>
        <taxon>Tetrahymenina</taxon>
        <taxon>Tetrahymenidae</taxon>
        <taxon>Tetrahymena</taxon>
    </lineage>
</organism>
<protein>
    <recommendedName>
        <fullName evidence="3">Kinase domain protein</fullName>
    </recommendedName>
</protein>
<dbReference type="RefSeq" id="XP_012651668.1">
    <property type="nucleotide sequence ID" value="XM_012796214.1"/>
</dbReference>
<dbReference type="AlphaFoldDB" id="W7XJP3"/>
<proteinExistence type="predicted"/>
<dbReference type="EMBL" id="GG662798">
    <property type="protein sequence ID" value="EWS75746.1"/>
    <property type="molecule type" value="Genomic_DNA"/>
</dbReference>
<dbReference type="InParanoid" id="W7XJP3"/>